<dbReference type="PANTHER" id="PTHR42828">
    <property type="entry name" value="DHBP SYNTHASE RIBB-LIKE ALPHA/BETA DOMAIN-CONTAINING PROTEIN"/>
    <property type="match status" value="1"/>
</dbReference>
<evidence type="ECO:0000313" key="2">
    <source>
        <dbReference type="EMBL" id="RNM13056.1"/>
    </source>
</evidence>
<dbReference type="EMBL" id="RJSF01000043">
    <property type="protein sequence ID" value="RNM13056.1"/>
    <property type="molecule type" value="Genomic_DNA"/>
</dbReference>
<comment type="caution">
    <text evidence="2">The sequence shown here is derived from an EMBL/GenBank/DDBJ whole genome shotgun (WGS) entry which is preliminary data.</text>
</comment>
<feature type="domain" description="YrdC-like" evidence="1">
    <location>
        <begin position="14"/>
        <end position="199"/>
    </location>
</feature>
<dbReference type="InterPro" id="IPR006070">
    <property type="entry name" value="Sua5-like_dom"/>
</dbReference>
<dbReference type="SUPFAM" id="SSF55821">
    <property type="entry name" value="YrdC/RibB"/>
    <property type="match status" value="1"/>
</dbReference>
<evidence type="ECO:0000259" key="1">
    <source>
        <dbReference type="PROSITE" id="PS51163"/>
    </source>
</evidence>
<organism evidence="2 3">
    <name type="scientific">Nocardioides pocheonensis</name>
    <dbReference type="NCBI Taxonomy" id="661485"/>
    <lineage>
        <taxon>Bacteria</taxon>
        <taxon>Bacillati</taxon>
        <taxon>Actinomycetota</taxon>
        <taxon>Actinomycetes</taxon>
        <taxon>Propionibacteriales</taxon>
        <taxon>Nocardioidaceae</taxon>
        <taxon>Nocardioides</taxon>
    </lineage>
</organism>
<proteinExistence type="predicted"/>
<dbReference type="Gene3D" id="3.90.870.10">
    <property type="entry name" value="DHBP synthase"/>
    <property type="match status" value="1"/>
</dbReference>
<accession>A0A3N0GLK3</accession>
<dbReference type="InterPro" id="IPR017945">
    <property type="entry name" value="DHBP_synth_RibB-like_a/b_dom"/>
</dbReference>
<dbReference type="PANTHER" id="PTHR42828:SF3">
    <property type="entry name" value="THREONYLCARBAMOYL-AMP SYNTHASE"/>
    <property type="match status" value="1"/>
</dbReference>
<dbReference type="GO" id="GO:0003725">
    <property type="term" value="F:double-stranded RNA binding"/>
    <property type="evidence" value="ECO:0007669"/>
    <property type="project" value="InterPro"/>
</dbReference>
<name>A0A3N0GLK3_9ACTN</name>
<evidence type="ECO:0000313" key="3">
    <source>
        <dbReference type="Proteomes" id="UP000279994"/>
    </source>
</evidence>
<dbReference type="InterPro" id="IPR052532">
    <property type="entry name" value="SUA5_domain"/>
</dbReference>
<sequence length="205" mass="22489">MARYLDIHPVNPQPRLIEQVVSLLRDDGLIAYPTDSGYALGIQLGNRAGLDRMRAVRQLDDKHHFTLLCHDFAQMGPLVHIDNAVFRMVKAATPGPYTFILPATSEVPRRLMHPKKRTVGVRIPDHVLAHALLEALGEPLISTTLLLPGQTEPLTEGWLVKDELDQLLDAVIEGEAGSLPSTVVDFTSGVAEIARYGAGDASRFE</sequence>
<dbReference type="AlphaFoldDB" id="A0A3N0GLK3"/>
<dbReference type="Pfam" id="PF01300">
    <property type="entry name" value="Sua5_yciO_yrdC"/>
    <property type="match status" value="1"/>
</dbReference>
<reference evidence="2 3" key="1">
    <citation type="submission" date="2018-11" db="EMBL/GenBank/DDBJ databases">
        <authorList>
            <person name="Li F."/>
        </authorList>
    </citation>
    <scope>NUCLEOTIDE SEQUENCE [LARGE SCALE GENOMIC DNA]</scope>
    <source>
        <strain evidence="2 3">Gsoil 818</strain>
    </source>
</reference>
<protein>
    <submittedName>
        <fullName evidence="2">Threonylcarbamoyl-AMP synthase</fullName>
    </submittedName>
</protein>
<dbReference type="RefSeq" id="WP_123224030.1">
    <property type="nucleotide sequence ID" value="NZ_RJSF01000043.1"/>
</dbReference>
<gene>
    <name evidence="2" type="ORF">EFL26_16655</name>
</gene>
<dbReference type="Proteomes" id="UP000279994">
    <property type="component" value="Unassembled WGS sequence"/>
</dbReference>
<keyword evidence="3" id="KW-1185">Reference proteome</keyword>
<dbReference type="NCBIfam" id="TIGR00057">
    <property type="entry name" value="L-threonylcarbamoyladenylate synthase"/>
    <property type="match status" value="1"/>
</dbReference>
<dbReference type="PROSITE" id="PS51163">
    <property type="entry name" value="YRDC"/>
    <property type="match status" value="1"/>
</dbReference>
<dbReference type="OrthoDB" id="9781656at2"/>